<accession>A0A8J4EVB4</accession>
<feature type="region of interest" description="Disordered" evidence="3">
    <location>
        <begin position="584"/>
        <end position="614"/>
    </location>
</feature>
<feature type="region of interest" description="Disordered" evidence="3">
    <location>
        <begin position="796"/>
        <end position="827"/>
    </location>
</feature>
<dbReference type="InterPro" id="IPR001487">
    <property type="entry name" value="Bromodomain"/>
</dbReference>
<feature type="region of interest" description="Disordered" evidence="3">
    <location>
        <begin position="912"/>
        <end position="940"/>
    </location>
</feature>
<reference evidence="5" key="1">
    <citation type="journal article" date="2021" name="Proc. Natl. Acad. Sci. U.S.A.">
        <title>Three genomes in the algal genus Volvox reveal the fate of a haploid sex-determining region after a transition to homothallism.</title>
        <authorList>
            <person name="Yamamoto K."/>
            <person name="Hamaji T."/>
            <person name="Kawai-Toyooka H."/>
            <person name="Matsuzaki R."/>
            <person name="Takahashi F."/>
            <person name="Nishimura Y."/>
            <person name="Kawachi M."/>
            <person name="Noguchi H."/>
            <person name="Minakuchi Y."/>
            <person name="Umen J.G."/>
            <person name="Toyoda A."/>
            <person name="Nozaki H."/>
        </authorList>
    </citation>
    <scope>NUCLEOTIDE SEQUENCE</scope>
    <source>
        <strain evidence="5">NIES-3780</strain>
    </source>
</reference>
<dbReference type="EMBL" id="BNCO01000003">
    <property type="protein sequence ID" value="GIL45155.1"/>
    <property type="molecule type" value="Genomic_DNA"/>
</dbReference>
<feature type="region of interest" description="Disordered" evidence="3">
    <location>
        <begin position="704"/>
        <end position="725"/>
    </location>
</feature>
<dbReference type="Pfam" id="PF00439">
    <property type="entry name" value="Bromodomain"/>
    <property type="match status" value="1"/>
</dbReference>
<name>A0A8J4EVB4_9CHLO</name>
<dbReference type="Gene3D" id="1.20.920.10">
    <property type="entry name" value="Bromodomain-like"/>
    <property type="match status" value="1"/>
</dbReference>
<comment type="caution">
    <text evidence="5">The sequence shown here is derived from an EMBL/GenBank/DDBJ whole genome shotgun (WGS) entry which is preliminary data.</text>
</comment>
<evidence type="ECO:0000313" key="5">
    <source>
        <dbReference type="EMBL" id="GIL45155.1"/>
    </source>
</evidence>
<keyword evidence="1 2" id="KW-0103">Bromodomain</keyword>
<feature type="region of interest" description="Disordered" evidence="3">
    <location>
        <begin position="446"/>
        <end position="466"/>
    </location>
</feature>
<dbReference type="AlphaFoldDB" id="A0A8J4EVB4"/>
<keyword evidence="6" id="KW-1185">Reference proteome</keyword>
<feature type="compositionally biased region" description="Basic and acidic residues" evidence="3">
    <location>
        <begin position="1080"/>
        <end position="1094"/>
    </location>
</feature>
<organism evidence="5 6">
    <name type="scientific">Volvox africanus</name>
    <dbReference type="NCBI Taxonomy" id="51714"/>
    <lineage>
        <taxon>Eukaryota</taxon>
        <taxon>Viridiplantae</taxon>
        <taxon>Chlorophyta</taxon>
        <taxon>core chlorophytes</taxon>
        <taxon>Chlorophyceae</taxon>
        <taxon>CS clade</taxon>
        <taxon>Chlamydomonadales</taxon>
        <taxon>Volvocaceae</taxon>
        <taxon>Volvox</taxon>
    </lineage>
</organism>
<feature type="compositionally biased region" description="Basic and acidic residues" evidence="3">
    <location>
        <begin position="323"/>
        <end position="335"/>
    </location>
</feature>
<evidence type="ECO:0000313" key="6">
    <source>
        <dbReference type="Proteomes" id="UP000747399"/>
    </source>
</evidence>
<dbReference type="PROSITE" id="PS50014">
    <property type="entry name" value="BROMODOMAIN_2"/>
    <property type="match status" value="1"/>
</dbReference>
<feature type="compositionally biased region" description="Low complexity" evidence="3">
    <location>
        <begin position="1069"/>
        <end position="1079"/>
    </location>
</feature>
<protein>
    <recommendedName>
        <fullName evidence="4">Bromo domain-containing protein</fullName>
    </recommendedName>
</protein>
<dbReference type="Proteomes" id="UP000747399">
    <property type="component" value="Unassembled WGS sequence"/>
</dbReference>
<feature type="region of interest" description="Disordered" evidence="3">
    <location>
        <begin position="1069"/>
        <end position="1094"/>
    </location>
</feature>
<evidence type="ECO:0000256" key="3">
    <source>
        <dbReference type="SAM" id="MobiDB-lite"/>
    </source>
</evidence>
<dbReference type="SUPFAM" id="SSF47370">
    <property type="entry name" value="Bromodomain"/>
    <property type="match status" value="1"/>
</dbReference>
<dbReference type="CDD" id="cd04369">
    <property type="entry name" value="Bromodomain"/>
    <property type="match status" value="1"/>
</dbReference>
<feature type="region of interest" description="Disordered" evidence="3">
    <location>
        <begin position="318"/>
        <end position="339"/>
    </location>
</feature>
<sequence>MLYLVDFQSDEKQWQPWHVLRPAAPDGAAAAVGTSYGLEYSAASAFDRAAGRRESAGNGVGYKQPEAGLFRFPQHKLNGADGTLLCPEVKAMSLAELREMAHGGSGRVLVWGCSVQRVSDKLWLPLTEEAITAEQLTLTSPTARLPPTTQGPSSAAQPAANSSVVGAVAAGSSLREKQQPQSQTLQQVLGASQSGRVAVVAAAAVATMTHGLDESNCAALEAFYTRRGPWLHPCGGGNTADHGGAAASQLVNLATVLATVRSVPPPPPPPVLPRIRLAPSTASLPAASAPKATATSGLTDWLEDRMSAVVAPAVMRPESGDDNVVKGEANPEQHPPKPPPHVLAELRYTLYEHAHKYLLMRVLKPLVQEAFESHDTQAAPSAAVPPSGVATAAVASSATGARTVASASAGTATAPQPAASGSTTAAATTCIKRPLNLAMDGEALAASSPKKPRFTPGLKNAAAAAEVQEQGMQGIQDDVAGGAEPRSAAKVFPAPELTPSGRMPLLEGGTSAAAAAADAWHTGGSVSRRSRWDRIPETSAAEGTGATAAELLPGELGEMYGSGQEGRVHLPAPAAEDPQLPAQVREQLPPPSSSLAGEPQQRSSPPLPPPRAQRVENPNLQFAAQAGKGQAEAQAEAVALAPPPPSVEAVGAGLPLPGSASCPLRAEDDDVGHDVKITVITQPVVSLQQFRSLAVMAAGNLAPPAAPAPAPAPASGGGVGTEDLGEVNTSGLAAVAKSEAEDLAAVADSNVAAVQPPAAGNAGAEHHNASARAVAAAYGLATAFWIAAEEATTMGPAEADAASAPGIAGVEPAPEPSHGAGPGRAGDPVTVAVSAAAATSTAAVTNADIRMADLGGRKGDQEQGSVAAMATVAAEIAAAVETCPADGICPAHPESHVWAAVVTASPSAASLPEMSGPSSAMTSKEGSYAGEGMGGEPSAGTAAGVVTRVQEPAAAADALKWAKVAEKQELQRQQEVEKVYYKWLSKAIYQMKRGLDDAFVKDPQHLPDYSTLVAQPMWLKEIERRQKKKCYSPDGEGFRRLEEDFMLMGHNAVHYHSLALADKQRLREAAAGGQEAATAPRDEPSDELVERDHDNLRKEGELLLGRVAEVFAKCRQELQEEVAKTGNAYRSGR</sequence>
<feature type="region of interest" description="Disordered" evidence="3">
    <location>
        <begin position="491"/>
        <end position="548"/>
    </location>
</feature>
<gene>
    <name evidence="5" type="ORF">Vafri_2480</name>
</gene>
<feature type="domain" description="Bromo" evidence="4">
    <location>
        <begin position="1002"/>
        <end position="1056"/>
    </location>
</feature>
<evidence type="ECO:0000259" key="4">
    <source>
        <dbReference type="PROSITE" id="PS50014"/>
    </source>
</evidence>
<evidence type="ECO:0000256" key="2">
    <source>
        <dbReference type="PROSITE-ProRule" id="PRU00035"/>
    </source>
</evidence>
<feature type="compositionally biased region" description="Polar residues" evidence="3">
    <location>
        <begin position="138"/>
        <end position="151"/>
    </location>
</feature>
<feature type="compositionally biased region" description="Polar residues" evidence="3">
    <location>
        <begin position="916"/>
        <end position="925"/>
    </location>
</feature>
<dbReference type="InterPro" id="IPR036427">
    <property type="entry name" value="Bromodomain-like_sf"/>
</dbReference>
<evidence type="ECO:0000256" key="1">
    <source>
        <dbReference type="ARBA" id="ARBA00023117"/>
    </source>
</evidence>
<proteinExistence type="predicted"/>
<feature type="region of interest" description="Disordered" evidence="3">
    <location>
        <begin position="138"/>
        <end position="160"/>
    </location>
</feature>